<dbReference type="SMART" id="SM00448">
    <property type="entry name" value="REC"/>
    <property type="match status" value="1"/>
</dbReference>
<dbReference type="Pfam" id="PF00072">
    <property type="entry name" value="Response_reg"/>
    <property type="match status" value="1"/>
</dbReference>
<dbReference type="Proteomes" id="UP000184147">
    <property type="component" value="Unassembled WGS sequence"/>
</dbReference>
<accession>A0A1M4YI33</accession>
<dbReference type="GO" id="GO:0003677">
    <property type="term" value="F:DNA binding"/>
    <property type="evidence" value="ECO:0007669"/>
    <property type="project" value="UniProtKB-KW"/>
</dbReference>
<dbReference type="InterPro" id="IPR058245">
    <property type="entry name" value="NreC/VraR/RcsB-like_REC"/>
</dbReference>
<evidence type="ECO:0000313" key="4">
    <source>
        <dbReference type="Proteomes" id="UP000184147"/>
    </source>
</evidence>
<dbReference type="PANTHER" id="PTHR45566">
    <property type="entry name" value="HTH-TYPE TRANSCRIPTIONAL REGULATOR YHJB-RELATED"/>
    <property type="match status" value="1"/>
</dbReference>
<dbReference type="CDD" id="cd17535">
    <property type="entry name" value="REC_NarL-like"/>
    <property type="match status" value="1"/>
</dbReference>
<keyword evidence="1" id="KW-0597">Phosphoprotein</keyword>
<dbReference type="InterPro" id="IPR011006">
    <property type="entry name" value="CheY-like_superfamily"/>
</dbReference>
<proteinExistence type="predicted"/>
<sequence length="220" mass="24893">MTINVLIVDDHKLIIEGYKTIFSNNRLGAEIVVSEATTATQAVEILKASASEKAYDIVILDYTLPVCETYHIQNGFDLVHYVRTYQPLAKLMILTSHSEALILYRVIMESRAEAIMIKSDFSSMELLDAFENVYQGGTCYTKTVAALKQQLNADYKVLDGINRQMIAMLAQGFKTRYIMDQLGLSKSAIDKRKALIREYFAIEKGNDETIVQIARERGYI</sequence>
<keyword evidence="3" id="KW-0238">DNA-binding</keyword>
<dbReference type="EMBL" id="FQVQ01000003">
    <property type="protein sequence ID" value="SHF05303.1"/>
    <property type="molecule type" value="Genomic_DNA"/>
</dbReference>
<dbReference type="SUPFAM" id="SSF52172">
    <property type="entry name" value="CheY-like"/>
    <property type="match status" value="1"/>
</dbReference>
<organism evidence="3 4">
    <name type="scientific">Flavobacterium fontis</name>
    <dbReference type="NCBI Taxonomy" id="1124188"/>
    <lineage>
        <taxon>Bacteria</taxon>
        <taxon>Pseudomonadati</taxon>
        <taxon>Bacteroidota</taxon>
        <taxon>Flavobacteriia</taxon>
        <taxon>Flavobacteriales</taxon>
        <taxon>Flavobacteriaceae</taxon>
        <taxon>Flavobacterium</taxon>
    </lineage>
</organism>
<dbReference type="Gene3D" id="3.40.50.2300">
    <property type="match status" value="1"/>
</dbReference>
<dbReference type="RefSeq" id="WP_073361863.1">
    <property type="nucleotide sequence ID" value="NZ_FQVQ01000003.1"/>
</dbReference>
<dbReference type="PROSITE" id="PS50110">
    <property type="entry name" value="RESPONSE_REGULATORY"/>
    <property type="match status" value="1"/>
</dbReference>
<keyword evidence="4" id="KW-1185">Reference proteome</keyword>
<dbReference type="STRING" id="1124188.SAMN05444377_103105"/>
<dbReference type="InterPro" id="IPR051015">
    <property type="entry name" value="EvgA-like"/>
</dbReference>
<evidence type="ECO:0000313" key="3">
    <source>
        <dbReference type="EMBL" id="SHF05303.1"/>
    </source>
</evidence>
<evidence type="ECO:0000259" key="2">
    <source>
        <dbReference type="PROSITE" id="PS50110"/>
    </source>
</evidence>
<reference evidence="3 4" key="1">
    <citation type="submission" date="2016-11" db="EMBL/GenBank/DDBJ databases">
        <authorList>
            <person name="Jaros S."/>
            <person name="Januszkiewicz K."/>
            <person name="Wedrychowicz H."/>
        </authorList>
    </citation>
    <scope>NUCLEOTIDE SEQUENCE [LARGE SCALE GENOMIC DNA]</scope>
    <source>
        <strain evidence="3 4">DSM 25660</strain>
    </source>
</reference>
<gene>
    <name evidence="3" type="ORF">SAMN05444377_103105</name>
</gene>
<dbReference type="InterPro" id="IPR001789">
    <property type="entry name" value="Sig_transdc_resp-reg_receiver"/>
</dbReference>
<feature type="domain" description="Response regulatory" evidence="2">
    <location>
        <begin position="4"/>
        <end position="133"/>
    </location>
</feature>
<feature type="modified residue" description="4-aspartylphosphate" evidence="1">
    <location>
        <position position="61"/>
    </location>
</feature>
<dbReference type="PANTHER" id="PTHR45566:SF2">
    <property type="entry name" value="NARL SUBFAMILY"/>
    <property type="match status" value="1"/>
</dbReference>
<protein>
    <submittedName>
        <fullName evidence="3">DNA-binding response regulator, NarL/FixJ family, contains REC and HTH domains</fullName>
    </submittedName>
</protein>
<dbReference type="GO" id="GO:0000160">
    <property type="term" value="P:phosphorelay signal transduction system"/>
    <property type="evidence" value="ECO:0007669"/>
    <property type="project" value="InterPro"/>
</dbReference>
<evidence type="ECO:0000256" key="1">
    <source>
        <dbReference type="PROSITE-ProRule" id="PRU00169"/>
    </source>
</evidence>
<dbReference type="AlphaFoldDB" id="A0A1M4YI33"/>
<dbReference type="OrthoDB" id="651456at2"/>
<name>A0A1M4YI33_9FLAO</name>